<feature type="domain" description="BTB" evidence="15">
    <location>
        <begin position="64"/>
        <end position="140"/>
    </location>
</feature>
<dbReference type="PANTHER" id="PTHR46475">
    <property type="entry name" value="REGULATORY PROTEIN NPR3"/>
    <property type="match status" value="1"/>
</dbReference>
<dbReference type="InterPro" id="IPR002110">
    <property type="entry name" value="Ankyrin_rpt"/>
</dbReference>
<evidence type="ECO:0000256" key="4">
    <source>
        <dbReference type="ARBA" id="ARBA00022737"/>
    </source>
</evidence>
<dbReference type="GO" id="GO:0042742">
    <property type="term" value="P:defense response to bacterium"/>
    <property type="evidence" value="ECO:0007669"/>
    <property type="project" value="TreeGrafter"/>
</dbReference>
<dbReference type="Pfam" id="PF12313">
    <property type="entry name" value="NPR1_like_C"/>
    <property type="match status" value="1"/>
</dbReference>
<dbReference type="EMBL" id="KV019034">
    <property type="protein sequence ID" value="KZV16628.1"/>
    <property type="molecule type" value="Genomic_DNA"/>
</dbReference>
<dbReference type="PANTHER" id="PTHR46475:SF9">
    <property type="entry name" value="REGULATORY PROTEIN NPR3-LIKE ISOFORM X1"/>
    <property type="match status" value="1"/>
</dbReference>
<evidence type="ECO:0000256" key="7">
    <source>
        <dbReference type="ARBA" id="ARBA00022821"/>
    </source>
</evidence>
<dbReference type="PROSITE" id="PS52046">
    <property type="entry name" value="ZF_C2HC_NPR"/>
    <property type="match status" value="1"/>
</dbReference>
<evidence type="ECO:0008006" key="19">
    <source>
        <dbReference type="Google" id="ProtNLM"/>
    </source>
</evidence>
<dbReference type="GO" id="GO:0009862">
    <property type="term" value="P:systemic acquired resistance, salicylic acid mediated signaling pathway"/>
    <property type="evidence" value="ECO:0007669"/>
    <property type="project" value="InterPro"/>
</dbReference>
<name>A0A2Z7A4V5_9LAMI</name>
<keyword evidence="7" id="KW-0611">Plant defense</keyword>
<dbReference type="SMART" id="SM00225">
    <property type="entry name" value="BTB"/>
    <property type="match status" value="1"/>
</dbReference>
<reference evidence="17 18" key="1">
    <citation type="journal article" date="2015" name="Proc. Natl. Acad. Sci. U.S.A.">
        <title>The resurrection genome of Boea hygrometrica: A blueprint for survival of dehydration.</title>
        <authorList>
            <person name="Xiao L."/>
            <person name="Yang G."/>
            <person name="Zhang L."/>
            <person name="Yang X."/>
            <person name="Zhao S."/>
            <person name="Ji Z."/>
            <person name="Zhou Q."/>
            <person name="Hu M."/>
            <person name="Wang Y."/>
            <person name="Chen M."/>
            <person name="Xu Y."/>
            <person name="Jin H."/>
            <person name="Xiao X."/>
            <person name="Hu G."/>
            <person name="Bao F."/>
            <person name="Hu Y."/>
            <person name="Wan P."/>
            <person name="Li L."/>
            <person name="Deng X."/>
            <person name="Kuang T."/>
            <person name="Xiang C."/>
            <person name="Zhu J.K."/>
            <person name="Oliver M.J."/>
            <person name="He Y."/>
        </authorList>
    </citation>
    <scope>NUCLEOTIDE SEQUENCE [LARGE SCALE GENOMIC DNA]</scope>
    <source>
        <strain evidence="18">cv. XS01</strain>
    </source>
</reference>
<dbReference type="Proteomes" id="UP000250235">
    <property type="component" value="Unassembled WGS sequence"/>
</dbReference>
<dbReference type="InterPro" id="IPR036770">
    <property type="entry name" value="Ankyrin_rpt-contain_sf"/>
</dbReference>
<dbReference type="GO" id="GO:2000031">
    <property type="term" value="P:regulation of salicylic acid mediated signaling pathway"/>
    <property type="evidence" value="ECO:0007669"/>
    <property type="project" value="InterPro"/>
</dbReference>
<evidence type="ECO:0000256" key="12">
    <source>
        <dbReference type="PROSITE-ProRule" id="PRU00023"/>
    </source>
</evidence>
<evidence type="ECO:0000256" key="11">
    <source>
        <dbReference type="ARBA" id="ARBA00044947"/>
    </source>
</evidence>
<dbReference type="PROSITE" id="PS50088">
    <property type="entry name" value="ANK_REPEAT"/>
    <property type="match status" value="1"/>
</dbReference>
<feature type="domain" description="C2HC NPR-type" evidence="16">
    <location>
        <begin position="143"/>
        <end position="157"/>
    </location>
</feature>
<dbReference type="SUPFAM" id="SSF48403">
    <property type="entry name" value="Ankyrin repeat"/>
    <property type="match status" value="1"/>
</dbReference>
<dbReference type="SUPFAM" id="SSF54695">
    <property type="entry name" value="POZ domain"/>
    <property type="match status" value="1"/>
</dbReference>
<keyword evidence="6" id="KW-0833">Ubl conjugation pathway</keyword>
<dbReference type="AlphaFoldDB" id="A0A2Z7A4V5"/>
<gene>
    <name evidence="17" type="ORF">F511_12084</name>
</gene>
<comment type="similarity">
    <text evidence="11">Belongs to the plant 'ANKYRIN-BTB/POZ' family. 'NPR1-like' subfamily.</text>
</comment>
<keyword evidence="4" id="KW-0677">Repeat</keyword>
<dbReference type="Gene3D" id="3.30.710.10">
    <property type="entry name" value="Potassium Channel Kv1.1, Chain A"/>
    <property type="match status" value="1"/>
</dbReference>
<dbReference type="SMART" id="SM00248">
    <property type="entry name" value="ANK"/>
    <property type="match status" value="3"/>
</dbReference>
<dbReference type="InterPro" id="IPR000210">
    <property type="entry name" value="BTB/POZ_dom"/>
</dbReference>
<dbReference type="PROSITE" id="PS50097">
    <property type="entry name" value="BTB"/>
    <property type="match status" value="1"/>
</dbReference>
<dbReference type="InterPro" id="IPR021094">
    <property type="entry name" value="NPR1/NIM1-like_C"/>
</dbReference>
<evidence type="ECO:0000256" key="14">
    <source>
        <dbReference type="SAM" id="MobiDB-lite"/>
    </source>
</evidence>
<feature type="region of interest" description="Disordered" evidence="14">
    <location>
        <begin position="570"/>
        <end position="597"/>
    </location>
</feature>
<evidence type="ECO:0000256" key="13">
    <source>
        <dbReference type="PROSITE-ProRule" id="PRU01391"/>
    </source>
</evidence>
<dbReference type="Pfam" id="PF00651">
    <property type="entry name" value="BTB"/>
    <property type="match status" value="1"/>
</dbReference>
<evidence type="ECO:0000313" key="18">
    <source>
        <dbReference type="Proteomes" id="UP000250235"/>
    </source>
</evidence>
<evidence type="ECO:0000256" key="2">
    <source>
        <dbReference type="ARBA" id="ARBA00004906"/>
    </source>
</evidence>
<keyword evidence="9 12" id="KW-0040">ANK repeat</keyword>
<keyword evidence="8" id="KW-0862">Zinc</keyword>
<keyword evidence="18" id="KW-1185">Reference proteome</keyword>
<keyword evidence="10" id="KW-0539">Nucleus</keyword>
<dbReference type="InterPro" id="IPR044292">
    <property type="entry name" value="NPR"/>
</dbReference>
<keyword evidence="5 13" id="KW-0863">Zinc-finger</keyword>
<evidence type="ECO:0000256" key="5">
    <source>
        <dbReference type="ARBA" id="ARBA00022771"/>
    </source>
</evidence>
<evidence type="ECO:0000256" key="9">
    <source>
        <dbReference type="ARBA" id="ARBA00023043"/>
    </source>
</evidence>
<organism evidence="17 18">
    <name type="scientific">Dorcoceras hygrometricum</name>
    <dbReference type="NCBI Taxonomy" id="472368"/>
    <lineage>
        <taxon>Eukaryota</taxon>
        <taxon>Viridiplantae</taxon>
        <taxon>Streptophyta</taxon>
        <taxon>Embryophyta</taxon>
        <taxon>Tracheophyta</taxon>
        <taxon>Spermatophyta</taxon>
        <taxon>Magnoliopsida</taxon>
        <taxon>eudicotyledons</taxon>
        <taxon>Gunneridae</taxon>
        <taxon>Pentapetalae</taxon>
        <taxon>asterids</taxon>
        <taxon>lamiids</taxon>
        <taxon>Lamiales</taxon>
        <taxon>Gesneriaceae</taxon>
        <taxon>Didymocarpoideae</taxon>
        <taxon>Trichosporeae</taxon>
        <taxon>Loxocarpinae</taxon>
        <taxon>Dorcoceras</taxon>
    </lineage>
</organism>
<evidence type="ECO:0000256" key="10">
    <source>
        <dbReference type="ARBA" id="ARBA00023242"/>
    </source>
</evidence>
<protein>
    <recommendedName>
        <fullName evidence="19">Regulatory protein NPR3-like</fullName>
    </recommendedName>
</protein>
<dbReference type="FunFam" id="1.25.40.20:FF:000123">
    <property type="entry name" value="regulatory protein NPR3-like"/>
    <property type="match status" value="1"/>
</dbReference>
<feature type="compositionally biased region" description="Polar residues" evidence="14">
    <location>
        <begin position="571"/>
        <end position="597"/>
    </location>
</feature>
<dbReference type="GO" id="GO:2000022">
    <property type="term" value="P:regulation of jasmonic acid mediated signaling pathway"/>
    <property type="evidence" value="ECO:0007669"/>
    <property type="project" value="InterPro"/>
</dbReference>
<evidence type="ECO:0000313" key="17">
    <source>
        <dbReference type="EMBL" id="KZV16628.1"/>
    </source>
</evidence>
<dbReference type="GO" id="GO:0005634">
    <property type="term" value="C:nucleus"/>
    <property type="evidence" value="ECO:0007669"/>
    <property type="project" value="UniProtKB-SubCell"/>
</dbReference>
<comment type="caution">
    <text evidence="13">Lacks conserved residue(s) required for the propagation of feature annotation.</text>
</comment>
<dbReference type="InterPro" id="IPR011333">
    <property type="entry name" value="SKP1/BTB/POZ_sf"/>
</dbReference>
<comment type="pathway">
    <text evidence="2">Protein modification; protein ubiquitination.</text>
</comment>
<dbReference type="PROSITE" id="PS50297">
    <property type="entry name" value="ANK_REP_REGION"/>
    <property type="match status" value="1"/>
</dbReference>
<accession>A0A2Z7A4V5</accession>
<feature type="repeat" description="ANK" evidence="12">
    <location>
        <begin position="333"/>
        <end position="360"/>
    </location>
</feature>
<evidence type="ECO:0000256" key="8">
    <source>
        <dbReference type="ARBA" id="ARBA00022833"/>
    </source>
</evidence>
<evidence type="ECO:0000259" key="15">
    <source>
        <dbReference type="PROSITE" id="PS50097"/>
    </source>
</evidence>
<evidence type="ECO:0000259" key="16">
    <source>
        <dbReference type="PROSITE" id="PS52046"/>
    </source>
</evidence>
<dbReference type="OrthoDB" id="71307at2759"/>
<dbReference type="Pfam" id="PF12796">
    <property type="entry name" value="Ank_2"/>
    <property type="match status" value="1"/>
</dbReference>
<dbReference type="GO" id="GO:0008270">
    <property type="term" value="F:zinc ion binding"/>
    <property type="evidence" value="ECO:0007669"/>
    <property type="project" value="UniProtKB-KW"/>
</dbReference>
<keyword evidence="3" id="KW-0479">Metal-binding</keyword>
<dbReference type="GO" id="GO:0050832">
    <property type="term" value="P:defense response to fungus"/>
    <property type="evidence" value="ECO:0007669"/>
    <property type="project" value="TreeGrafter"/>
</dbReference>
<evidence type="ECO:0000256" key="1">
    <source>
        <dbReference type="ARBA" id="ARBA00004123"/>
    </source>
</evidence>
<proteinExistence type="inferred from homology"/>
<dbReference type="FunFam" id="3.30.710.10:FF:000110">
    <property type="entry name" value="Regulatory protein NPR3"/>
    <property type="match status" value="1"/>
</dbReference>
<dbReference type="InterPro" id="IPR057250">
    <property type="entry name" value="Znf_C2HC_NPR-type"/>
</dbReference>
<comment type="subcellular location">
    <subcellularLocation>
        <location evidence="1">Nucleus</location>
    </subcellularLocation>
</comment>
<evidence type="ECO:0000256" key="6">
    <source>
        <dbReference type="ARBA" id="ARBA00022786"/>
    </source>
</evidence>
<sequence length="597" mass="66540">MDYSSELNSSLSFASNSHLSNGSTSNNISSSASSEVGTSLELLSLSRLSTGLEKLLLGGDFDYSDAEIEVEGHTVGVHRCLLASQSPFFHKLFKTVSDEPVKEGKPKYSISELVPHGRIGYEAFMVILNYLYTGKIKVYPTEVSTCIDESCAHDSCGPAIDYAVQMMYACAIFEIKELEVVVQRRLLNFVDKAFVEDVVPILMVAFHCGFKQLLAHCVQRIVRSELNNVAMEKELPHEVLVDVKALCVHSKKEEEGEEQDSIAVDSVNEKRIRRIHKALDSDDVELVTLLLDESDITLDAACALHYAAAYCNPKLMNELLNLKKADINLRNSQGYTVLHVAARRKDPSIILGLLAEGASVLNTTWDGRTAVTICRRLTRPKDFNEAMKHGKETNKDRLCVDMLTREMYRNPLAGNVSMSSMMVADDLHMRLLFLENRVAMARTLFPLEARLAMQIAHADSTLEFAGLSASKGSYGNFREVDLNEIPTEQVKRLQQRLQALQKTVETGRRYFPNCSEVLDRLLEDDTLGTLLLERGTPEEQRTKKTRFMELKADVMKAFSRDMAEHKLTGFPTRSTVSSSPKGSAINNKTSSTGGFSL</sequence>
<evidence type="ECO:0000256" key="3">
    <source>
        <dbReference type="ARBA" id="ARBA00022723"/>
    </source>
</evidence>
<dbReference type="CDD" id="cd18310">
    <property type="entry name" value="BTB_POZ_NPR_plant"/>
    <property type="match status" value="1"/>
</dbReference>
<dbReference type="Gene3D" id="1.25.40.20">
    <property type="entry name" value="Ankyrin repeat-containing domain"/>
    <property type="match status" value="1"/>
</dbReference>